<dbReference type="InterPro" id="IPR055256">
    <property type="entry name" value="KH_1_KHDC4/BBP-like"/>
</dbReference>
<evidence type="ECO:0000259" key="6">
    <source>
        <dbReference type="Pfam" id="PF22675"/>
    </source>
</evidence>
<evidence type="ECO:0000256" key="3">
    <source>
        <dbReference type="ARBA" id="ARBA00030267"/>
    </source>
</evidence>
<dbReference type="InterPro" id="IPR031121">
    <property type="entry name" value="RIK/BLOM7"/>
</dbReference>
<comment type="function">
    <text evidence="4">RNA-binding protein involved in pre-mRNA splicing. Interacts with the PRP19C/Prp19 complex/NTC/Nineteen complex which is part of the spliceosome. Involved in regulating splice site selection. Binds preferentially RNA with A/C rich sequences and poly-C stretches.</text>
</comment>
<organism evidence="7 8">
    <name type="scientific">Chironomus riparius</name>
    <dbReference type="NCBI Taxonomy" id="315576"/>
    <lineage>
        <taxon>Eukaryota</taxon>
        <taxon>Metazoa</taxon>
        <taxon>Ecdysozoa</taxon>
        <taxon>Arthropoda</taxon>
        <taxon>Hexapoda</taxon>
        <taxon>Insecta</taxon>
        <taxon>Pterygota</taxon>
        <taxon>Neoptera</taxon>
        <taxon>Endopterygota</taxon>
        <taxon>Diptera</taxon>
        <taxon>Nematocera</taxon>
        <taxon>Chironomoidea</taxon>
        <taxon>Chironomidae</taxon>
        <taxon>Chironominae</taxon>
        <taxon>Chironomus</taxon>
    </lineage>
</organism>
<dbReference type="GO" id="GO:0003723">
    <property type="term" value="F:RNA binding"/>
    <property type="evidence" value="ECO:0007669"/>
    <property type="project" value="InterPro"/>
</dbReference>
<evidence type="ECO:0000313" key="7">
    <source>
        <dbReference type="EMBL" id="CAG9808096.1"/>
    </source>
</evidence>
<proteinExistence type="inferred from homology"/>
<dbReference type="SUPFAM" id="SSF54791">
    <property type="entry name" value="Eukaryotic type KH-domain (KH-domain type I)"/>
    <property type="match status" value="1"/>
</dbReference>
<dbReference type="InterPro" id="IPR047889">
    <property type="entry name" value="KHDC4_KH-I_second"/>
</dbReference>
<gene>
    <name evidence="7" type="ORF">CHIRRI_LOCUS10942</name>
</gene>
<protein>
    <recommendedName>
        <fullName evidence="2">KH homology domain-containing protein 4</fullName>
    </recommendedName>
    <alternativeName>
        <fullName evidence="3">Brings lots of money 7</fullName>
    </alternativeName>
</protein>
<dbReference type="Gene3D" id="3.30.1370.10">
    <property type="entry name" value="K Homology domain, type 1"/>
    <property type="match status" value="1"/>
</dbReference>
<reference evidence="7" key="2">
    <citation type="submission" date="2022-10" db="EMBL/GenBank/DDBJ databases">
        <authorList>
            <consortium name="ENA_rothamsted_submissions"/>
            <consortium name="culmorum"/>
            <person name="King R."/>
        </authorList>
    </citation>
    <scope>NUCLEOTIDE SEQUENCE</scope>
</reference>
<feature type="region of interest" description="Disordered" evidence="5">
    <location>
        <begin position="464"/>
        <end position="502"/>
    </location>
</feature>
<evidence type="ECO:0000256" key="4">
    <source>
        <dbReference type="ARBA" id="ARBA00045732"/>
    </source>
</evidence>
<dbReference type="EMBL" id="OU895879">
    <property type="protein sequence ID" value="CAG9808096.1"/>
    <property type="molecule type" value="Genomic_DNA"/>
</dbReference>
<feature type="compositionally biased region" description="Polar residues" evidence="5">
    <location>
        <begin position="317"/>
        <end position="333"/>
    </location>
</feature>
<accession>A0A9N9S1T3</accession>
<dbReference type="Pfam" id="PF22675">
    <property type="entry name" value="KH-I_KHDC4-BBP"/>
    <property type="match status" value="1"/>
</dbReference>
<dbReference type="PANTHER" id="PTHR15744:SF0">
    <property type="entry name" value="KH HOMOLOGY DOMAIN-CONTAINING PROTEIN 4"/>
    <property type="match status" value="1"/>
</dbReference>
<evidence type="ECO:0000313" key="8">
    <source>
        <dbReference type="Proteomes" id="UP001153620"/>
    </source>
</evidence>
<sequence length="693" mass="78186">MMQPCTEKIFINLNTPSAFNLRQKILGDQNANLQYIVNETKASISLRGRGSGFIESTTGSESSEPMHLYLEHPVMKSLIEAKNLTRNLLETVQQELQVFLQSNQISPQNVPLQQPPPIIQSTQSITIPSAILSVPPPNIMQNNNMQPTHILQNPNFIPQSQIIPQQMQIIQQTPLNMPPPNGMNLQTIRTATPISVQFQGQPNIQLQPTSQPILVNQINQNPAQQYQLQYINANPIGNSQPQTFQHFIQPQQQLQGIIQPNTQQFFTLQGNTAFMLPPPNVNHQNLGAMLNVPPITINQDDVAKNEANKGKNEETRNAANQQQLPTSSRTLINQPPPPIQQFLVNSNPWPQNQQFQQMPIQILTQPQQTIRSGNEILIQNTVPTGQGQQVITAFTPQQGHPIQQIQFSNPNIISQPPPLPPQIQLQHIDTQQQTPQSALSTIIRPNHSVMSYQQQFEQKVNLMNENQRRPMKRKGDEPEEDPNKSFAKVGMGSMTKNRPPQPMQANQQLITVNSSNIRMITKPNSTSADNFSVLNSKNNNNKHIFTKANSTTSIASKTNVSQADLKAGKSTMEKNENDFTEVPSSSTTASFQNFELQPQFMQPPPNIQINQPRGMSPHMMMYQTQLPPPPMQQQQDFSVFQNNSNFVQPINVNRFNVPRMILQMNGLNDNTTMVANPNFPQQPQQQHRFRPQW</sequence>
<evidence type="ECO:0000256" key="5">
    <source>
        <dbReference type="SAM" id="MobiDB-lite"/>
    </source>
</evidence>
<dbReference type="OrthoDB" id="397265at2759"/>
<feature type="region of interest" description="Disordered" evidence="5">
    <location>
        <begin position="306"/>
        <end position="333"/>
    </location>
</feature>
<dbReference type="GO" id="GO:0005634">
    <property type="term" value="C:nucleus"/>
    <property type="evidence" value="ECO:0007669"/>
    <property type="project" value="InterPro"/>
</dbReference>
<dbReference type="Proteomes" id="UP001153620">
    <property type="component" value="Chromosome 3"/>
</dbReference>
<comment type="similarity">
    <text evidence="1">Belongs to the KHDC4 family.</text>
</comment>
<keyword evidence="8" id="KW-1185">Reference proteome</keyword>
<evidence type="ECO:0000256" key="2">
    <source>
        <dbReference type="ARBA" id="ARBA00017795"/>
    </source>
</evidence>
<evidence type="ECO:0000256" key="1">
    <source>
        <dbReference type="ARBA" id="ARBA00006093"/>
    </source>
</evidence>
<dbReference type="CDD" id="cd22386">
    <property type="entry name" value="KH-I_KHDC4_rpt2"/>
    <property type="match status" value="1"/>
</dbReference>
<reference evidence="7" key="1">
    <citation type="submission" date="2022-01" db="EMBL/GenBank/DDBJ databases">
        <authorList>
            <person name="King R."/>
        </authorList>
    </citation>
    <scope>NUCLEOTIDE SEQUENCE</scope>
</reference>
<dbReference type="InterPro" id="IPR036612">
    <property type="entry name" value="KH_dom_type_1_sf"/>
</dbReference>
<feature type="compositionally biased region" description="Basic and acidic residues" evidence="5">
    <location>
        <begin position="306"/>
        <end position="316"/>
    </location>
</feature>
<dbReference type="FunFam" id="3.30.1370.10:FF:000037">
    <property type="entry name" value="KH domain protein"/>
    <property type="match status" value="1"/>
</dbReference>
<dbReference type="PANTHER" id="PTHR15744">
    <property type="entry name" value="BLOM7"/>
    <property type="match status" value="1"/>
</dbReference>
<dbReference type="AlphaFoldDB" id="A0A9N9S1T3"/>
<name>A0A9N9S1T3_9DIPT</name>
<feature type="domain" description="KHDC4/BBP-like KH-domain type I" evidence="6">
    <location>
        <begin position="16"/>
        <end position="90"/>
    </location>
</feature>